<reference evidence="1" key="1">
    <citation type="journal article" date="2014" name="Front. Microbiol.">
        <title>High frequency of phylogenetically diverse reductive dehalogenase-homologous genes in deep subseafloor sedimentary metagenomes.</title>
        <authorList>
            <person name="Kawai M."/>
            <person name="Futagami T."/>
            <person name="Toyoda A."/>
            <person name="Takaki Y."/>
            <person name="Nishi S."/>
            <person name="Hori S."/>
            <person name="Arai W."/>
            <person name="Tsubouchi T."/>
            <person name="Morono Y."/>
            <person name="Uchiyama I."/>
            <person name="Ito T."/>
            <person name="Fujiyama A."/>
            <person name="Inagaki F."/>
            <person name="Takami H."/>
        </authorList>
    </citation>
    <scope>NUCLEOTIDE SEQUENCE</scope>
    <source>
        <strain evidence="1">Expedition CK06-06</strain>
    </source>
</reference>
<evidence type="ECO:0000313" key="1">
    <source>
        <dbReference type="EMBL" id="GAH34811.1"/>
    </source>
</evidence>
<protein>
    <submittedName>
        <fullName evidence="1">Uncharacterized protein</fullName>
    </submittedName>
</protein>
<accession>X1EN33</accession>
<feature type="non-terminal residue" evidence="1">
    <location>
        <position position="1"/>
    </location>
</feature>
<proteinExistence type="predicted"/>
<organism evidence="1">
    <name type="scientific">marine sediment metagenome</name>
    <dbReference type="NCBI Taxonomy" id="412755"/>
    <lineage>
        <taxon>unclassified sequences</taxon>
        <taxon>metagenomes</taxon>
        <taxon>ecological metagenomes</taxon>
    </lineage>
</organism>
<dbReference type="AlphaFoldDB" id="X1EN33"/>
<comment type="caution">
    <text evidence="1">The sequence shown here is derived from an EMBL/GenBank/DDBJ whole genome shotgun (WGS) entry which is preliminary data.</text>
</comment>
<feature type="non-terminal residue" evidence="1">
    <location>
        <position position="146"/>
    </location>
</feature>
<name>X1EN33_9ZZZZ</name>
<gene>
    <name evidence="1" type="ORF">S03H2_25685</name>
</gene>
<sequence length="146" mass="18027">RLSNQVQKNYLIEIILKDIKKYILEPFNEFNYDKLIKNCLHHHCYTKYLLQDIIEWEGLPEDLLKIKRIIDKKLQISNYIYKKYEKVEEYLPSINRLSNQVQKNYLIEIILKDIKKYILEPFNEFNYDKLIKNCLHHHCYTKYLLQ</sequence>
<dbReference type="EMBL" id="BARU01014615">
    <property type="protein sequence ID" value="GAH34811.1"/>
    <property type="molecule type" value="Genomic_DNA"/>
</dbReference>